<keyword evidence="2" id="KW-1185">Reference proteome</keyword>
<evidence type="ECO:0000313" key="2">
    <source>
        <dbReference type="Proteomes" id="UP000054279"/>
    </source>
</evidence>
<name>A0A0C9UFX3_SPHS4</name>
<gene>
    <name evidence="1" type="ORF">M422DRAFT_275167</name>
</gene>
<sequence>MADDFRCLDATPLGSEAERHFWSYERKFDCIPHLTRPHNLTRLGGFNWDMTSIAGEKEAF</sequence>
<dbReference type="HOGENOM" id="CLU_2943310_0_0_1"/>
<evidence type="ECO:0000313" key="1">
    <source>
        <dbReference type="EMBL" id="KIJ24125.1"/>
    </source>
</evidence>
<dbReference type="EMBL" id="KN837529">
    <property type="protein sequence ID" value="KIJ24125.1"/>
    <property type="molecule type" value="Genomic_DNA"/>
</dbReference>
<organism evidence="1 2">
    <name type="scientific">Sphaerobolus stellatus (strain SS14)</name>
    <dbReference type="NCBI Taxonomy" id="990650"/>
    <lineage>
        <taxon>Eukaryota</taxon>
        <taxon>Fungi</taxon>
        <taxon>Dikarya</taxon>
        <taxon>Basidiomycota</taxon>
        <taxon>Agaricomycotina</taxon>
        <taxon>Agaricomycetes</taxon>
        <taxon>Phallomycetidae</taxon>
        <taxon>Geastrales</taxon>
        <taxon>Sphaerobolaceae</taxon>
        <taxon>Sphaerobolus</taxon>
    </lineage>
</organism>
<dbReference type="Proteomes" id="UP000054279">
    <property type="component" value="Unassembled WGS sequence"/>
</dbReference>
<reference evidence="1 2" key="1">
    <citation type="submission" date="2014-06" db="EMBL/GenBank/DDBJ databases">
        <title>Evolutionary Origins and Diversification of the Mycorrhizal Mutualists.</title>
        <authorList>
            <consortium name="DOE Joint Genome Institute"/>
            <consortium name="Mycorrhizal Genomics Consortium"/>
            <person name="Kohler A."/>
            <person name="Kuo A."/>
            <person name="Nagy L.G."/>
            <person name="Floudas D."/>
            <person name="Copeland A."/>
            <person name="Barry K.W."/>
            <person name="Cichocki N."/>
            <person name="Veneault-Fourrey C."/>
            <person name="LaButti K."/>
            <person name="Lindquist E.A."/>
            <person name="Lipzen A."/>
            <person name="Lundell T."/>
            <person name="Morin E."/>
            <person name="Murat C."/>
            <person name="Riley R."/>
            <person name="Ohm R."/>
            <person name="Sun H."/>
            <person name="Tunlid A."/>
            <person name="Henrissat B."/>
            <person name="Grigoriev I.V."/>
            <person name="Hibbett D.S."/>
            <person name="Martin F."/>
        </authorList>
    </citation>
    <scope>NUCLEOTIDE SEQUENCE [LARGE SCALE GENOMIC DNA]</scope>
    <source>
        <strain evidence="1 2">SS14</strain>
    </source>
</reference>
<accession>A0A0C9UFX3</accession>
<protein>
    <submittedName>
        <fullName evidence="1">Uncharacterized protein</fullName>
    </submittedName>
</protein>
<proteinExistence type="predicted"/>
<dbReference type="AlphaFoldDB" id="A0A0C9UFX3"/>